<comment type="similarity">
    <text evidence="2">Belongs to the IFI6/IFI27 family.</text>
</comment>
<proteinExistence type="inferred from homology"/>
<keyword evidence="3" id="KW-0812">Transmembrane</keyword>
<evidence type="ECO:0000256" key="4">
    <source>
        <dbReference type="ARBA" id="ARBA00022989"/>
    </source>
</evidence>
<dbReference type="Gene3D" id="6.10.110.10">
    <property type="match status" value="1"/>
</dbReference>
<evidence type="ECO:0000256" key="1">
    <source>
        <dbReference type="ARBA" id="ARBA00004141"/>
    </source>
</evidence>
<dbReference type="AlphaFoldDB" id="A0A8H5B7Y8"/>
<reference evidence="7 8" key="1">
    <citation type="journal article" date="2020" name="ISME J.">
        <title>Uncovering the hidden diversity of litter-decomposition mechanisms in mushroom-forming fungi.</title>
        <authorList>
            <person name="Floudas D."/>
            <person name="Bentzer J."/>
            <person name="Ahren D."/>
            <person name="Johansson T."/>
            <person name="Persson P."/>
            <person name="Tunlid A."/>
        </authorList>
    </citation>
    <scope>NUCLEOTIDE SEQUENCE [LARGE SCALE GENOMIC DNA]</scope>
    <source>
        <strain evidence="7 8">CBS 175.51</strain>
    </source>
</reference>
<evidence type="ECO:0000256" key="5">
    <source>
        <dbReference type="ARBA" id="ARBA00023136"/>
    </source>
</evidence>
<comment type="subcellular location">
    <subcellularLocation>
        <location evidence="1">Membrane</location>
        <topology evidence="1">Multi-pass membrane protein</topology>
    </subcellularLocation>
</comment>
<feature type="signal peptide" evidence="6">
    <location>
        <begin position="1"/>
        <end position="28"/>
    </location>
</feature>
<keyword evidence="8" id="KW-1185">Reference proteome</keyword>
<keyword evidence="4" id="KW-1133">Transmembrane helix</keyword>
<evidence type="ECO:0000256" key="3">
    <source>
        <dbReference type="ARBA" id="ARBA00022692"/>
    </source>
</evidence>
<evidence type="ECO:0000313" key="7">
    <source>
        <dbReference type="EMBL" id="KAF5317332.1"/>
    </source>
</evidence>
<feature type="chain" id="PRO_5034765688" evidence="6">
    <location>
        <begin position="29"/>
        <end position="304"/>
    </location>
</feature>
<dbReference type="Proteomes" id="UP000541558">
    <property type="component" value="Unassembled WGS sequence"/>
</dbReference>
<accession>A0A8H5B7Y8</accession>
<protein>
    <submittedName>
        <fullName evidence="7">Uncharacterized protein</fullName>
    </submittedName>
</protein>
<dbReference type="OrthoDB" id="440424at2759"/>
<dbReference type="Pfam" id="PF06140">
    <property type="entry name" value="Ifi-6-16"/>
    <property type="match status" value="1"/>
</dbReference>
<keyword evidence="5" id="KW-0472">Membrane</keyword>
<organism evidence="7 8">
    <name type="scientific">Ephemerocybe angulata</name>
    <dbReference type="NCBI Taxonomy" id="980116"/>
    <lineage>
        <taxon>Eukaryota</taxon>
        <taxon>Fungi</taxon>
        <taxon>Dikarya</taxon>
        <taxon>Basidiomycota</taxon>
        <taxon>Agaricomycotina</taxon>
        <taxon>Agaricomycetes</taxon>
        <taxon>Agaricomycetidae</taxon>
        <taxon>Agaricales</taxon>
        <taxon>Agaricineae</taxon>
        <taxon>Psathyrellaceae</taxon>
        <taxon>Ephemerocybe</taxon>
    </lineage>
</organism>
<dbReference type="GO" id="GO:0016020">
    <property type="term" value="C:membrane"/>
    <property type="evidence" value="ECO:0007669"/>
    <property type="project" value="UniProtKB-SubCell"/>
</dbReference>
<evidence type="ECO:0000313" key="8">
    <source>
        <dbReference type="Proteomes" id="UP000541558"/>
    </source>
</evidence>
<evidence type="ECO:0000256" key="2">
    <source>
        <dbReference type="ARBA" id="ARBA00007262"/>
    </source>
</evidence>
<dbReference type="EMBL" id="JAACJK010000219">
    <property type="protein sequence ID" value="KAF5317332.1"/>
    <property type="molecule type" value="Genomic_DNA"/>
</dbReference>
<sequence>MRLLITPAFLSLLLWSALMSSLNLGATAWLIPELGAHVAPLSIASGITSLWAWSAPSWDDIWEMVENAQEKGLEFADTTLNRAKETYSDVGTKLDDFKSKLEEAVDQARQAKDSLSVHGVDIQEVVERLSRAGAQTVESLQNEFEKPLPEDLDERAAYRAKMVSRALDQLAGSYVTICTELGVPEEDARDSFTRLRRAVEDALLIAGKIIDNHPKLVTAIVITGVCFIMPEAAILRPIMSVFGFGPTGPIKGSLAAWMQRRFWGGLVEKGSWFAYLQSAGMASGWWSRLSSVLKAIGVLFGRGL</sequence>
<dbReference type="InterPro" id="IPR009311">
    <property type="entry name" value="IFI6/IFI27-like"/>
</dbReference>
<keyword evidence="6" id="KW-0732">Signal</keyword>
<comment type="caution">
    <text evidence="7">The sequence shown here is derived from an EMBL/GenBank/DDBJ whole genome shotgun (WGS) entry which is preliminary data.</text>
</comment>
<name>A0A8H5B7Y8_9AGAR</name>
<dbReference type="InterPro" id="IPR038213">
    <property type="entry name" value="IFI6/IFI27-like_sf"/>
</dbReference>
<evidence type="ECO:0000256" key="6">
    <source>
        <dbReference type="SAM" id="SignalP"/>
    </source>
</evidence>
<gene>
    <name evidence="7" type="ORF">D9611_003998</name>
</gene>